<keyword evidence="7" id="KW-0472">Membrane</keyword>
<evidence type="ECO:0000256" key="1">
    <source>
        <dbReference type="ARBA" id="ARBA00004167"/>
    </source>
</evidence>
<protein>
    <recommendedName>
        <fullName evidence="11">Protein kinase domain-containing protein</fullName>
    </recommendedName>
</protein>
<dbReference type="GO" id="GO:0016020">
    <property type="term" value="C:membrane"/>
    <property type="evidence" value="ECO:0007669"/>
    <property type="project" value="UniProtKB-SubCell"/>
</dbReference>
<dbReference type="InterPro" id="IPR017441">
    <property type="entry name" value="Protein_kinase_ATP_BS"/>
</dbReference>
<sequence>MSDNLNEIPLQVLRDATSDFSTANLLGRGGFSSVFKGIMEDSSMRVVKKMETKHYDRLDAKALKSFNSEIRVLNSVRHANLVTLIGYYQDEEHLILVYEYMSHGTLRKHMFNWRDEAVQTLDWGRRLNIALNIAREVEHIHKFGNKKLVHRYLKPTNILLGEDFTAKVADFGLVCLCSLRDRYSSPLSQPTGTPKCLRGSVIDKANVYSFELAVIRQKRM</sequence>
<feature type="domain" description="Protein kinase" evidence="11">
    <location>
        <begin position="20"/>
        <end position="220"/>
    </location>
</feature>
<keyword evidence="13" id="KW-1185">Reference proteome</keyword>
<dbReference type="PANTHER" id="PTHR47986:SF29">
    <property type="entry name" value="RECEPTOR PROTEIN KINASE TMK1"/>
    <property type="match status" value="1"/>
</dbReference>
<keyword evidence="12" id="KW-0808">Transferase</keyword>
<keyword evidence="8" id="KW-0675">Receptor</keyword>
<evidence type="ECO:0000313" key="13">
    <source>
        <dbReference type="Proteomes" id="UP000238479"/>
    </source>
</evidence>
<dbReference type="InterPro" id="IPR000719">
    <property type="entry name" value="Prot_kinase_dom"/>
</dbReference>
<dbReference type="Gene3D" id="3.30.200.20">
    <property type="entry name" value="Phosphorylase Kinase, domain 1"/>
    <property type="match status" value="1"/>
</dbReference>
<evidence type="ECO:0000256" key="5">
    <source>
        <dbReference type="ARBA" id="ARBA00022737"/>
    </source>
</evidence>
<keyword evidence="5" id="KW-0677">Repeat</keyword>
<feature type="binding site" evidence="10">
    <location>
        <position position="49"/>
    </location>
    <ligand>
        <name>ATP</name>
        <dbReference type="ChEBI" id="CHEBI:30616"/>
    </ligand>
</feature>
<dbReference type="GO" id="GO:0005524">
    <property type="term" value="F:ATP binding"/>
    <property type="evidence" value="ECO:0007669"/>
    <property type="project" value="UniProtKB-UniRule"/>
</dbReference>
<dbReference type="PANTHER" id="PTHR47986">
    <property type="entry name" value="OSJNBA0070M12.3 PROTEIN"/>
    <property type="match status" value="1"/>
</dbReference>
<proteinExistence type="predicted"/>
<keyword evidence="9" id="KW-0325">Glycoprotein</keyword>
<keyword evidence="6" id="KW-1133">Transmembrane helix</keyword>
<evidence type="ECO:0000256" key="4">
    <source>
        <dbReference type="ARBA" id="ARBA00022729"/>
    </source>
</evidence>
<evidence type="ECO:0000256" key="2">
    <source>
        <dbReference type="ARBA" id="ARBA00022614"/>
    </source>
</evidence>
<dbReference type="OMA" id="VEHNEIE"/>
<dbReference type="GO" id="GO:0004672">
    <property type="term" value="F:protein kinase activity"/>
    <property type="evidence" value="ECO:0007669"/>
    <property type="project" value="InterPro"/>
</dbReference>
<dbReference type="SUPFAM" id="SSF56112">
    <property type="entry name" value="Protein kinase-like (PK-like)"/>
    <property type="match status" value="1"/>
</dbReference>
<evidence type="ECO:0000256" key="3">
    <source>
        <dbReference type="ARBA" id="ARBA00022692"/>
    </source>
</evidence>
<dbReference type="PROSITE" id="PS00107">
    <property type="entry name" value="PROTEIN_KINASE_ATP"/>
    <property type="match status" value="1"/>
</dbReference>
<dbReference type="Gramene" id="PRQ19742">
    <property type="protein sequence ID" value="PRQ19742"/>
    <property type="gene ID" value="RchiOBHm_Chr7g0220551"/>
</dbReference>
<dbReference type="EMBL" id="PDCK01000045">
    <property type="protein sequence ID" value="PRQ19742.1"/>
    <property type="molecule type" value="Genomic_DNA"/>
</dbReference>
<evidence type="ECO:0000256" key="10">
    <source>
        <dbReference type="PROSITE-ProRule" id="PRU10141"/>
    </source>
</evidence>
<dbReference type="PROSITE" id="PS50011">
    <property type="entry name" value="PROTEIN_KINASE_DOM"/>
    <property type="match status" value="1"/>
</dbReference>
<keyword evidence="10" id="KW-0547">Nucleotide-binding</keyword>
<keyword evidence="2" id="KW-0433">Leucine-rich repeat</keyword>
<gene>
    <name evidence="12" type="ORF">RchiOBHm_Chr7g0220551</name>
</gene>
<dbReference type="Pfam" id="PF00069">
    <property type="entry name" value="Pkinase"/>
    <property type="match status" value="1"/>
</dbReference>
<evidence type="ECO:0000313" key="12">
    <source>
        <dbReference type="EMBL" id="PRQ19742.1"/>
    </source>
</evidence>
<dbReference type="Gene3D" id="1.10.510.10">
    <property type="entry name" value="Transferase(Phosphotransferase) domain 1"/>
    <property type="match status" value="1"/>
</dbReference>
<keyword evidence="4" id="KW-0732">Signal</keyword>
<dbReference type="InterPro" id="IPR011009">
    <property type="entry name" value="Kinase-like_dom_sf"/>
</dbReference>
<evidence type="ECO:0000256" key="6">
    <source>
        <dbReference type="ARBA" id="ARBA00022989"/>
    </source>
</evidence>
<keyword evidence="3" id="KW-0812">Transmembrane</keyword>
<evidence type="ECO:0000256" key="7">
    <source>
        <dbReference type="ARBA" id="ARBA00023136"/>
    </source>
</evidence>
<dbReference type="InterPro" id="IPR052422">
    <property type="entry name" value="Auxin_Ser/Thr_Kinase"/>
</dbReference>
<name>A0A2P6PCU0_ROSCH</name>
<comment type="caution">
    <text evidence="12">The sequence shown here is derived from an EMBL/GenBank/DDBJ whole genome shotgun (WGS) entry which is preliminary data.</text>
</comment>
<dbReference type="AlphaFoldDB" id="A0A2P6PCU0"/>
<comment type="subcellular location">
    <subcellularLocation>
        <location evidence="1">Membrane</location>
        <topology evidence="1">Single-pass membrane protein</topology>
    </subcellularLocation>
</comment>
<dbReference type="Proteomes" id="UP000238479">
    <property type="component" value="Chromosome 7"/>
</dbReference>
<evidence type="ECO:0000256" key="9">
    <source>
        <dbReference type="ARBA" id="ARBA00023180"/>
    </source>
</evidence>
<keyword evidence="10" id="KW-0067">ATP-binding</keyword>
<evidence type="ECO:0000259" key="11">
    <source>
        <dbReference type="PROSITE" id="PS50011"/>
    </source>
</evidence>
<accession>A0A2P6PCU0</accession>
<organism evidence="12 13">
    <name type="scientific">Rosa chinensis</name>
    <name type="common">China rose</name>
    <dbReference type="NCBI Taxonomy" id="74649"/>
    <lineage>
        <taxon>Eukaryota</taxon>
        <taxon>Viridiplantae</taxon>
        <taxon>Streptophyta</taxon>
        <taxon>Embryophyta</taxon>
        <taxon>Tracheophyta</taxon>
        <taxon>Spermatophyta</taxon>
        <taxon>Magnoliopsida</taxon>
        <taxon>eudicotyledons</taxon>
        <taxon>Gunneridae</taxon>
        <taxon>Pentapetalae</taxon>
        <taxon>rosids</taxon>
        <taxon>fabids</taxon>
        <taxon>Rosales</taxon>
        <taxon>Rosaceae</taxon>
        <taxon>Rosoideae</taxon>
        <taxon>Rosoideae incertae sedis</taxon>
        <taxon>Rosa</taxon>
    </lineage>
</organism>
<reference evidence="12 13" key="1">
    <citation type="journal article" date="2018" name="Nat. Genet.">
        <title>The Rosa genome provides new insights in the design of modern roses.</title>
        <authorList>
            <person name="Bendahmane M."/>
        </authorList>
    </citation>
    <scope>NUCLEOTIDE SEQUENCE [LARGE SCALE GENOMIC DNA]</scope>
    <source>
        <strain evidence="13">cv. Old Blush</strain>
    </source>
</reference>
<evidence type="ECO:0000256" key="8">
    <source>
        <dbReference type="ARBA" id="ARBA00023170"/>
    </source>
</evidence>